<evidence type="ECO:0000259" key="6">
    <source>
        <dbReference type="Pfam" id="PF00347"/>
    </source>
</evidence>
<dbReference type="Pfam" id="PF00347">
    <property type="entry name" value="Ribosomal_L6"/>
    <property type="match status" value="2"/>
</dbReference>
<name>A0A6L2PX34_COPFO</name>
<keyword evidence="4" id="KW-0378">Hydrolase</keyword>
<dbReference type="HAMAP" id="MF_03030">
    <property type="entry name" value="MGME1"/>
    <property type="match status" value="1"/>
</dbReference>
<evidence type="ECO:0000313" key="7">
    <source>
        <dbReference type="EMBL" id="GFG35128.1"/>
    </source>
</evidence>
<keyword evidence="2" id="KW-0689">Ribosomal protein</keyword>
<dbReference type="EMBL" id="BLKM01000529">
    <property type="protein sequence ID" value="GFG35128.1"/>
    <property type="molecule type" value="Genomic_DNA"/>
</dbReference>
<feature type="region of interest" description="Disordered" evidence="5">
    <location>
        <begin position="56"/>
        <end position="77"/>
    </location>
</feature>
<dbReference type="InParanoid" id="A0A6L2PX34"/>
<keyword evidence="8" id="KW-1185">Reference proteome</keyword>
<keyword evidence="4" id="KW-0540">Nuclease</keyword>
<dbReference type="GO" id="GO:0008297">
    <property type="term" value="F:single-stranded DNA exodeoxyribonuclease activity"/>
    <property type="evidence" value="ECO:0007669"/>
    <property type="project" value="UniProtKB-UniRule"/>
</dbReference>
<feature type="active site" evidence="4">
    <location>
        <position position="357"/>
    </location>
</feature>
<sequence length="637" mass="71866">MFGPVLFSSLCMRYTVLLRKTNSQVKKGTVGEVIKKLNKENKTLFGKLLETRSQKLKREAGKGPAFPRSTEPQSSPVKREISSAGWWYRQTLPPSYVVRLKGNADTGSEVQMSKCDKQRAHTSEASQKQDISDSSVKCQIEASQCSTSLLNRDSSAYESYSNSNGGICTIPHPTDVSEKTDKKSILELPDVIIRNIPNFPLLNESKDVERMTPAGSILSMSSSTKLFDARKECLLYPSVSKILNATMSDSSRAALKRWRQKMIAELGEEGFLNHYRGLLDRGSQFHSAIQKHLSGAPESDLKLDQIQGCWQSLSDVITDVTEVKVLESHVVHSSLLYRGVIDCVAHYKGKPVLIEWKKSDKQKPDIEKTYDAPVQISAYFGAMNYDVKYNFQVQGGLVVVAYSDGSPAHTFTMSMTDCKKYWGMWLVRLQQYWLQQQQQQQMKQTTVQMKQIVTNQTVKIPKEVTVSVKSRLVTVKGPRGVLKRNFKHLALDIHLVHPKCLKVEKWFGTKKELAAVRTVCSHIENMIKGVTKGFLYKMRAVYAHFPINCVTTENNTVIEVRNFLGEKYIRRVKMAPGVTVTNSPKQKDELILEGNNIEDVSRSAALIQQSTTVKNKDIRKFLDGLYVSEKTTVVQDE</sequence>
<evidence type="ECO:0000256" key="4">
    <source>
        <dbReference type="HAMAP-Rule" id="MF_03030"/>
    </source>
</evidence>
<dbReference type="GO" id="GO:0006412">
    <property type="term" value="P:translation"/>
    <property type="evidence" value="ECO:0007669"/>
    <property type="project" value="InterPro"/>
</dbReference>
<feature type="domain" description="Large ribosomal subunit protein uL6 alpha-beta" evidence="6">
    <location>
        <begin position="460"/>
        <end position="533"/>
    </location>
</feature>
<feature type="domain" description="Large ribosomal subunit protein uL6 alpha-beta" evidence="6">
    <location>
        <begin position="545"/>
        <end position="624"/>
    </location>
</feature>
<dbReference type="InterPro" id="IPR036789">
    <property type="entry name" value="Ribosomal_uL6-like_a/b-dom_sf"/>
</dbReference>
<keyword evidence="4" id="KW-0269">Exonuclease</keyword>
<comment type="similarity">
    <text evidence="1">Belongs to the universal ribosomal protein uL6 family.</text>
</comment>
<dbReference type="GO" id="GO:0005739">
    <property type="term" value="C:mitochondrion"/>
    <property type="evidence" value="ECO:0007669"/>
    <property type="project" value="UniProtKB-SubCell"/>
</dbReference>
<dbReference type="InterPro" id="IPR020040">
    <property type="entry name" value="Ribosomal_uL6_a/b-dom"/>
</dbReference>
<dbReference type="PANTHER" id="PTHR31340">
    <property type="entry name" value="MITOCHONDRIAL GENOME MAINTENANCE EXONUCLEASE 1"/>
    <property type="match status" value="1"/>
</dbReference>
<evidence type="ECO:0000313" key="8">
    <source>
        <dbReference type="Proteomes" id="UP000502823"/>
    </source>
</evidence>
<evidence type="ECO:0000256" key="1">
    <source>
        <dbReference type="ARBA" id="ARBA00009356"/>
    </source>
</evidence>
<dbReference type="GO" id="GO:0005840">
    <property type="term" value="C:ribosome"/>
    <property type="evidence" value="ECO:0007669"/>
    <property type="project" value="UniProtKB-KW"/>
</dbReference>
<keyword evidence="3" id="KW-0687">Ribonucleoprotein</keyword>
<dbReference type="AlphaFoldDB" id="A0A6L2PX34"/>
<comment type="subcellular location">
    <subcellularLocation>
        <location evidence="4">Mitochondrion</location>
    </subcellularLocation>
</comment>
<dbReference type="FunFam" id="3.90.930.12:FF:000004">
    <property type="entry name" value="60S ribosomal protein L9"/>
    <property type="match status" value="1"/>
</dbReference>
<feature type="region of interest" description="Disordered" evidence="5">
    <location>
        <begin position="107"/>
        <end position="133"/>
    </location>
</feature>
<dbReference type="FunFam" id="3.90.930.12:FF:000003">
    <property type="entry name" value="60S ribosomal protein L9"/>
    <property type="match status" value="1"/>
</dbReference>
<dbReference type="GO" id="GO:1990904">
    <property type="term" value="C:ribonucleoprotein complex"/>
    <property type="evidence" value="ECO:0007669"/>
    <property type="project" value="UniProtKB-KW"/>
</dbReference>
<dbReference type="OrthoDB" id="5777131at2759"/>
<feature type="active site" evidence="4">
    <location>
        <position position="342"/>
    </location>
</feature>
<protein>
    <recommendedName>
        <fullName evidence="4">Mitochondrial genome maintenance exonuclease 1</fullName>
        <ecNumber evidence="4">3.1.-.-</ecNumber>
    </recommendedName>
</protein>
<evidence type="ECO:0000256" key="3">
    <source>
        <dbReference type="ARBA" id="ARBA00023274"/>
    </source>
</evidence>
<dbReference type="InterPro" id="IPR002359">
    <property type="entry name" value="Ribosomal_uL6_CS2"/>
</dbReference>
<comment type="caution">
    <text evidence="7">The sequence shown here is derived from an EMBL/GenBank/DDBJ whole genome shotgun (WGS) entry which is preliminary data.</text>
</comment>
<comment type="similarity">
    <text evidence="4">Belongs to the MGME1 family.</text>
</comment>
<feature type="active site" evidence="4">
    <location>
        <position position="355"/>
    </location>
</feature>
<dbReference type="EC" id="3.1.-.-" evidence="4"/>
<comment type="function">
    <text evidence="4">Metal-dependent single-stranded DNA (ssDNA) exonuclease involved in mitochondrial genome maintenance.</text>
</comment>
<dbReference type="GO" id="GO:0003735">
    <property type="term" value="F:structural constituent of ribosome"/>
    <property type="evidence" value="ECO:0007669"/>
    <property type="project" value="InterPro"/>
</dbReference>
<feature type="compositionally biased region" description="Polar residues" evidence="5">
    <location>
        <begin position="123"/>
        <end position="133"/>
    </location>
</feature>
<accession>A0A6L2PX34</accession>
<dbReference type="GO" id="GO:0006264">
    <property type="term" value="P:mitochondrial DNA replication"/>
    <property type="evidence" value="ECO:0007669"/>
    <property type="project" value="TreeGrafter"/>
</dbReference>
<reference evidence="8" key="1">
    <citation type="submission" date="2020-01" db="EMBL/GenBank/DDBJ databases">
        <title>Draft genome sequence of the Termite Coptotermes fromosanus.</title>
        <authorList>
            <person name="Itakura S."/>
            <person name="Yosikawa Y."/>
            <person name="Umezawa K."/>
        </authorList>
    </citation>
    <scope>NUCLEOTIDE SEQUENCE [LARGE SCALE GENOMIC DNA]</scope>
</reference>
<dbReference type="SUPFAM" id="SSF56053">
    <property type="entry name" value="Ribosomal protein L6"/>
    <property type="match status" value="2"/>
</dbReference>
<dbReference type="GO" id="GO:0019843">
    <property type="term" value="F:rRNA binding"/>
    <property type="evidence" value="ECO:0007669"/>
    <property type="project" value="InterPro"/>
</dbReference>
<dbReference type="Gene3D" id="3.90.930.12">
    <property type="entry name" value="Ribosomal protein L6, alpha-beta domain"/>
    <property type="match status" value="2"/>
</dbReference>
<keyword evidence="4" id="KW-0496">Mitochondrion</keyword>
<dbReference type="GO" id="GO:0043504">
    <property type="term" value="P:mitochondrial DNA repair"/>
    <property type="evidence" value="ECO:0007669"/>
    <property type="project" value="UniProtKB-UniRule"/>
</dbReference>
<evidence type="ECO:0000256" key="5">
    <source>
        <dbReference type="SAM" id="MobiDB-lite"/>
    </source>
</evidence>
<evidence type="ECO:0000256" key="2">
    <source>
        <dbReference type="ARBA" id="ARBA00022980"/>
    </source>
</evidence>
<dbReference type="Proteomes" id="UP000502823">
    <property type="component" value="Unassembled WGS sequence"/>
</dbReference>
<gene>
    <name evidence="7" type="ORF">Cfor_09615</name>
</gene>
<proteinExistence type="inferred from homology"/>
<dbReference type="PROSITE" id="PS00700">
    <property type="entry name" value="RIBOSOMAL_L6_2"/>
    <property type="match status" value="1"/>
</dbReference>
<organism evidence="7 8">
    <name type="scientific">Coptotermes formosanus</name>
    <name type="common">Formosan subterranean termite</name>
    <dbReference type="NCBI Taxonomy" id="36987"/>
    <lineage>
        <taxon>Eukaryota</taxon>
        <taxon>Metazoa</taxon>
        <taxon>Ecdysozoa</taxon>
        <taxon>Arthropoda</taxon>
        <taxon>Hexapoda</taxon>
        <taxon>Insecta</taxon>
        <taxon>Pterygota</taxon>
        <taxon>Neoptera</taxon>
        <taxon>Polyneoptera</taxon>
        <taxon>Dictyoptera</taxon>
        <taxon>Blattodea</taxon>
        <taxon>Blattoidea</taxon>
        <taxon>Termitoidae</taxon>
        <taxon>Rhinotermitidae</taxon>
        <taxon>Coptotermes</taxon>
    </lineage>
</organism>
<dbReference type="PANTHER" id="PTHR31340:SF3">
    <property type="entry name" value="MITOCHONDRIAL GENOME MAINTENANCE EXONUCLEASE 1"/>
    <property type="match status" value="1"/>
</dbReference>